<evidence type="ECO:0000313" key="2">
    <source>
        <dbReference type="Proteomes" id="UP000322234"/>
    </source>
</evidence>
<evidence type="ECO:0000313" key="1">
    <source>
        <dbReference type="EMBL" id="MXQ95764.1"/>
    </source>
</evidence>
<sequence>MQRPERGVSKSEFSRAVIALDKTLGPQDAVHTATVQPALALGSRLCEVKEVLAKIKLSCSSKLGHFRSRMTAFLIRGLVTIRDLKPAGLIPHEHFHFALGKFLLPLTRTFIRMPEPFDV</sequence>
<keyword evidence="2" id="KW-1185">Reference proteome</keyword>
<name>A0A6B0S6B2_9CETA</name>
<protein>
    <submittedName>
        <fullName evidence="1">Uncharacterized protein</fullName>
    </submittedName>
</protein>
<gene>
    <name evidence="1" type="ORF">E5288_WYG021684</name>
</gene>
<organism evidence="1 2">
    <name type="scientific">Bos mutus</name>
    <name type="common">wild yak</name>
    <dbReference type="NCBI Taxonomy" id="72004"/>
    <lineage>
        <taxon>Eukaryota</taxon>
        <taxon>Metazoa</taxon>
        <taxon>Chordata</taxon>
        <taxon>Craniata</taxon>
        <taxon>Vertebrata</taxon>
        <taxon>Euteleostomi</taxon>
        <taxon>Mammalia</taxon>
        <taxon>Eutheria</taxon>
        <taxon>Laurasiatheria</taxon>
        <taxon>Artiodactyla</taxon>
        <taxon>Ruminantia</taxon>
        <taxon>Pecora</taxon>
        <taxon>Bovidae</taxon>
        <taxon>Bovinae</taxon>
        <taxon>Bos</taxon>
    </lineage>
</organism>
<dbReference type="Proteomes" id="UP000322234">
    <property type="component" value="Unassembled WGS sequence"/>
</dbReference>
<comment type="caution">
    <text evidence="1">The sequence shown here is derived from an EMBL/GenBank/DDBJ whole genome shotgun (WGS) entry which is preliminary data.</text>
</comment>
<reference evidence="1" key="1">
    <citation type="submission" date="2019-10" db="EMBL/GenBank/DDBJ databases">
        <title>The sequence and de novo assembly of the wild yak genome.</title>
        <authorList>
            <person name="Liu Y."/>
        </authorList>
    </citation>
    <scope>NUCLEOTIDE SEQUENCE [LARGE SCALE GENOMIC DNA]</scope>
    <source>
        <strain evidence="1">WY2019</strain>
    </source>
</reference>
<proteinExistence type="predicted"/>
<dbReference type="AlphaFoldDB" id="A0A6B0S6B2"/>
<dbReference type="EMBL" id="VBQZ03000145">
    <property type="protein sequence ID" value="MXQ95764.1"/>
    <property type="molecule type" value="Genomic_DNA"/>
</dbReference>
<accession>A0A6B0S6B2</accession>